<dbReference type="Proteomes" id="UP000008827">
    <property type="component" value="Chromosome 6"/>
</dbReference>
<dbReference type="InParanoid" id="A0A0R0JCN5"/>
<dbReference type="InterPro" id="IPR045289">
    <property type="entry name" value="At4g14310-like"/>
</dbReference>
<dbReference type="EnsemblPlants" id="KRH52337">
    <property type="protein sequence ID" value="KRH52337"/>
    <property type="gene ID" value="GLYMA_06G062500"/>
</dbReference>
<protein>
    <submittedName>
        <fullName evidence="1 2">Uncharacterized protein</fullName>
    </submittedName>
</protein>
<reference evidence="1 2" key="1">
    <citation type="journal article" date="2010" name="Nature">
        <title>Genome sequence of the palaeopolyploid soybean.</title>
        <authorList>
            <person name="Schmutz J."/>
            <person name="Cannon S.B."/>
            <person name="Schlueter J."/>
            <person name="Ma J."/>
            <person name="Mitros T."/>
            <person name="Nelson W."/>
            <person name="Hyten D.L."/>
            <person name="Song Q."/>
            <person name="Thelen J.J."/>
            <person name="Cheng J."/>
            <person name="Xu D."/>
            <person name="Hellsten U."/>
            <person name="May G.D."/>
            <person name="Yu Y."/>
            <person name="Sakurai T."/>
            <person name="Umezawa T."/>
            <person name="Bhattacharyya M.K."/>
            <person name="Sandhu D."/>
            <person name="Valliyodan B."/>
            <person name="Lindquist E."/>
            <person name="Peto M."/>
            <person name="Grant D."/>
            <person name="Shu S."/>
            <person name="Goodstein D."/>
            <person name="Barry K."/>
            <person name="Futrell-Griggs M."/>
            <person name="Abernathy B."/>
            <person name="Du J."/>
            <person name="Tian Z."/>
            <person name="Zhu L."/>
            <person name="Gill N."/>
            <person name="Joshi T."/>
            <person name="Libault M."/>
            <person name="Sethuraman A."/>
            <person name="Zhang X.-C."/>
            <person name="Shinozaki K."/>
            <person name="Nguyen H.T."/>
            <person name="Wing R.A."/>
            <person name="Cregan P."/>
            <person name="Specht J."/>
            <person name="Grimwood J."/>
            <person name="Rokhsar D."/>
            <person name="Stacey G."/>
            <person name="Shoemaker R.C."/>
            <person name="Jackson S.A."/>
        </authorList>
    </citation>
    <scope>NUCLEOTIDE SEQUENCE [LARGE SCALE GENOMIC DNA]</scope>
    <source>
        <strain evidence="2">cv. Williams 82</strain>
        <tissue evidence="1">Callus</tissue>
    </source>
</reference>
<evidence type="ECO:0000313" key="3">
    <source>
        <dbReference type="Proteomes" id="UP000008827"/>
    </source>
</evidence>
<proteinExistence type="predicted"/>
<dbReference type="Gramene" id="KRH52337">
    <property type="protein sequence ID" value="KRH52337"/>
    <property type="gene ID" value="GLYMA_06G062500"/>
</dbReference>
<accession>A0A0R0JCN5</accession>
<organism evidence="1">
    <name type="scientific">Glycine max</name>
    <name type="common">Soybean</name>
    <name type="synonym">Glycine hispida</name>
    <dbReference type="NCBI Taxonomy" id="3847"/>
    <lineage>
        <taxon>Eukaryota</taxon>
        <taxon>Viridiplantae</taxon>
        <taxon>Streptophyta</taxon>
        <taxon>Embryophyta</taxon>
        <taxon>Tracheophyta</taxon>
        <taxon>Spermatophyta</taxon>
        <taxon>Magnoliopsida</taxon>
        <taxon>eudicotyledons</taxon>
        <taxon>Gunneridae</taxon>
        <taxon>Pentapetalae</taxon>
        <taxon>rosids</taxon>
        <taxon>fabids</taxon>
        <taxon>Fabales</taxon>
        <taxon>Fabaceae</taxon>
        <taxon>Papilionoideae</taxon>
        <taxon>50 kb inversion clade</taxon>
        <taxon>NPAAA clade</taxon>
        <taxon>indigoferoid/millettioid clade</taxon>
        <taxon>Phaseoleae</taxon>
        <taxon>Glycine</taxon>
        <taxon>Glycine subgen. Soja</taxon>
    </lineage>
</organism>
<evidence type="ECO:0000313" key="2">
    <source>
        <dbReference type="EnsemblPlants" id="KRH52337"/>
    </source>
</evidence>
<dbReference type="PANTHER" id="PTHR35492:SF1">
    <property type="entry name" value="TRANSDUCIN_WD40 REPEAT-LIKE SUPERFAMILY PROTEIN"/>
    <property type="match status" value="1"/>
</dbReference>
<evidence type="ECO:0000313" key="1">
    <source>
        <dbReference type="EMBL" id="KRH52337.1"/>
    </source>
</evidence>
<dbReference type="STRING" id="3847.A0A0R0JCN5"/>
<gene>
    <name evidence="1" type="ORF">GLYMA_06G062500</name>
</gene>
<reference evidence="1" key="3">
    <citation type="submission" date="2018-07" db="EMBL/GenBank/DDBJ databases">
        <title>WGS assembly of Glycine max.</title>
        <authorList>
            <person name="Schmutz J."/>
            <person name="Cannon S."/>
            <person name="Schlueter J."/>
            <person name="Ma J."/>
            <person name="Mitros T."/>
            <person name="Nelson W."/>
            <person name="Hyten D."/>
            <person name="Song Q."/>
            <person name="Thelen J."/>
            <person name="Cheng J."/>
            <person name="Xu D."/>
            <person name="Hellsten U."/>
            <person name="May G."/>
            <person name="Yu Y."/>
            <person name="Sakurai T."/>
            <person name="Umezawa T."/>
            <person name="Bhattacharyya M."/>
            <person name="Sandhu D."/>
            <person name="Valliyodan B."/>
            <person name="Lindquist E."/>
            <person name="Peto M."/>
            <person name="Grant D."/>
            <person name="Shu S."/>
            <person name="Goodstein D."/>
            <person name="Barry K."/>
            <person name="Futrell-Griggs M."/>
            <person name="Abernathy B."/>
            <person name="Du J."/>
            <person name="Tian Z."/>
            <person name="Zhu L."/>
            <person name="Gill N."/>
            <person name="Joshi T."/>
            <person name="Libault M."/>
            <person name="Sethuraman A."/>
            <person name="Zhang X."/>
            <person name="Shinozaki K."/>
            <person name="Nguyen H."/>
            <person name="Wing R."/>
            <person name="Cregan P."/>
            <person name="Specht J."/>
            <person name="Grimwood J."/>
            <person name="Rokhsar D."/>
            <person name="Stacey G."/>
            <person name="Shoemaker R."/>
            <person name="Jackson S."/>
        </authorList>
    </citation>
    <scope>NUCLEOTIDE SEQUENCE</scope>
    <source>
        <tissue evidence="1">Callus</tissue>
    </source>
</reference>
<sequence>MGGWNDKRNDDIDALLGADEKLEDFDDDQENKENKEGVVVEEEMDEAFNFRLNGIGSNVATGWWFVNEGEAVLLAHHDGSCTYYDITNSEARNNARILISGSFSNRYERITRCAKGWESNQVSKALKAFSLNIAIIRFLPIMLHNNFTTFNLQQYSDHMSLLLSFQNFKIEISYATTIQ</sequence>
<dbReference type="PaxDb" id="3847-GLYMA06G06590.2"/>
<keyword evidence="3" id="KW-1185">Reference proteome</keyword>
<name>A0A0R0JCN5_SOYBN</name>
<dbReference type="EMBL" id="CM000839">
    <property type="protein sequence ID" value="KRH52337.1"/>
    <property type="molecule type" value="Genomic_DNA"/>
</dbReference>
<dbReference type="AlphaFoldDB" id="A0A0R0JCN5"/>
<reference evidence="2" key="2">
    <citation type="submission" date="2018-02" db="UniProtKB">
        <authorList>
            <consortium name="EnsemblPlants"/>
        </authorList>
    </citation>
    <scope>IDENTIFICATION</scope>
    <source>
        <strain evidence="2">Williams 82</strain>
    </source>
</reference>
<dbReference type="PANTHER" id="PTHR35492">
    <property type="entry name" value="TRANSDUCIN/WD40 REPEAT-LIKE SUPERFAMILY PROTEIN"/>
    <property type="match status" value="1"/>
</dbReference>